<reference evidence="1" key="1">
    <citation type="submission" date="2020-05" db="EMBL/GenBank/DDBJ databases">
        <authorList>
            <person name="Chiriac C."/>
            <person name="Salcher M."/>
            <person name="Ghai R."/>
            <person name="Kavagutti S V."/>
        </authorList>
    </citation>
    <scope>NUCLEOTIDE SEQUENCE</scope>
</reference>
<evidence type="ECO:0000313" key="1">
    <source>
        <dbReference type="EMBL" id="CAB5218808.1"/>
    </source>
</evidence>
<gene>
    <name evidence="1" type="ORF">UFOVP215_25</name>
</gene>
<name>A0A6J7WPP0_9CAUD</name>
<proteinExistence type="predicted"/>
<protein>
    <recommendedName>
        <fullName evidence="2">Bacteriophage/Gene transfer agent portal protein</fullName>
    </recommendedName>
</protein>
<evidence type="ECO:0008006" key="2">
    <source>
        <dbReference type="Google" id="ProtNLM"/>
    </source>
</evidence>
<dbReference type="EMBL" id="LR798266">
    <property type="protein sequence ID" value="CAB5218808.1"/>
    <property type="molecule type" value="Genomic_DNA"/>
</dbReference>
<accession>A0A6J7WPP0</accession>
<organism evidence="1">
    <name type="scientific">uncultured Caudovirales phage</name>
    <dbReference type="NCBI Taxonomy" id="2100421"/>
    <lineage>
        <taxon>Viruses</taxon>
        <taxon>Duplodnaviria</taxon>
        <taxon>Heunggongvirae</taxon>
        <taxon>Uroviricota</taxon>
        <taxon>Caudoviricetes</taxon>
        <taxon>Peduoviridae</taxon>
        <taxon>Maltschvirus</taxon>
        <taxon>Maltschvirus maltsch</taxon>
    </lineage>
</organism>
<sequence length="691" mass="79309">MAFDQAQQPKFSEKKNKGYVEFGELNNYPNYLLDLYSESPKHGAIVKGKTNYIYGKGFEEPGVANGLESWNDILKKCIKDDELFRGYYLQVIWNRAKQVSEVYHIDFAKVRVSKDLQTFYVKNDWLDMREKVREYPAFNVNNPYGSQIFYYKEYNPISEVYPFPSYYQSLNYLEADIKVSRHILGNANQGWVGNKLVSLNNGDPVQEEIKGEVERDLLKKFTGSEGKRVVIMFNKSKDNAPEILDLGTTMLTKEDFTNVNNLITQEIFASHQITSPQLFGIQGTSAFSRNELRDAYEIFNNTYVQERQSELETIFTKFRNLKGEQGDFVIQPVEPLKFEFTEAIVSQNLTQDEIRSLMGREPIDNAIKTQAQIISDNINALSPLVANKVLESMTPDEIRSLAGLVPVEQSTGTAAPQEQPTQMNDSIKNLTGRQYQNVMRIVRQFGNGKLTKGQASLMLKNGFGFTDSDINTFLGVDDDPLTDDEITKFSMDKDELLLQEFASCGSDRSLYSITETRSFNGFEMALNQLQADVLSLITKQPLIAPEVIAETLNKSVKDIQTTIDELVKNKIITEKKTLIGEDEVIRRYVNKPVSELPGKDSKVKDILIMYSYDWRVPASQQDYNTSRPFCQRLMDLSLTRLWTRQDIENISKRVGYSVWDRCGGWWTMPNGEHSYQCRHEWKTNVVTRKQK</sequence>